<dbReference type="CDD" id="cd03112">
    <property type="entry name" value="CobW-like"/>
    <property type="match status" value="1"/>
</dbReference>
<evidence type="ECO:0000259" key="2">
    <source>
        <dbReference type="Pfam" id="PF07683"/>
    </source>
</evidence>
<protein>
    <submittedName>
        <fullName evidence="3">G3E family GTPase</fullName>
    </submittedName>
</protein>
<evidence type="ECO:0000259" key="1">
    <source>
        <dbReference type="Pfam" id="PF02492"/>
    </source>
</evidence>
<dbReference type="Gene3D" id="3.40.50.300">
    <property type="entry name" value="P-loop containing nucleotide triphosphate hydrolases"/>
    <property type="match status" value="1"/>
</dbReference>
<dbReference type="EMBL" id="SLZZ01000018">
    <property type="protein sequence ID" value="TCS77308.1"/>
    <property type="molecule type" value="Genomic_DNA"/>
</dbReference>
<sequence>MKILIVSGFLGAGKTTFIQALAKYTGRDFAVLENEYGAEGIDGERLSRGMANEEVNIWEMTEGCICCSAKGDFAASVLTIANVVNPEYLVVEPTGVGMLGKIVENLQRIEYEHISLLSPVTVVDLHSFQRYMREYPELYRGQIEEAGTVIVSKTEQAGKEEKEQIQAELEKLNQSGTIITEHYSTMSREAWLRLLETKYDGSKIKESREEQAALPDSFSMSKVYVQSPELLLCFLEDLIRGKFGDIFRAKGHFLAGKRTLSFDVSDGRYCVTGTDAETDGKVVFIGKDIHRQEIRRYFFRKIMHSPR</sequence>
<proteinExistence type="predicted"/>
<dbReference type="RefSeq" id="WP_132382317.1">
    <property type="nucleotide sequence ID" value="NZ_DAIPCY010000119.1"/>
</dbReference>
<dbReference type="OrthoDB" id="9808822at2"/>
<feature type="domain" description="CobW/HypB/UreG nucleotide-binding" evidence="1">
    <location>
        <begin position="3"/>
        <end position="179"/>
    </location>
</feature>
<dbReference type="Pfam" id="PF07683">
    <property type="entry name" value="CobW_C"/>
    <property type="match status" value="1"/>
</dbReference>
<accession>A0A4R3K3L2</accession>
<evidence type="ECO:0000313" key="3">
    <source>
        <dbReference type="EMBL" id="TCS77308.1"/>
    </source>
</evidence>
<organism evidence="3 4">
    <name type="scientific">Muricomes intestini</name>
    <dbReference type="NCBI Taxonomy" id="1796634"/>
    <lineage>
        <taxon>Bacteria</taxon>
        <taxon>Bacillati</taxon>
        <taxon>Bacillota</taxon>
        <taxon>Clostridia</taxon>
        <taxon>Lachnospirales</taxon>
        <taxon>Lachnospiraceae</taxon>
        <taxon>Muricomes</taxon>
    </lineage>
</organism>
<reference evidence="3 4" key="1">
    <citation type="submission" date="2019-03" db="EMBL/GenBank/DDBJ databases">
        <title>Genomic Encyclopedia of Type Strains, Phase IV (KMG-IV): sequencing the most valuable type-strain genomes for metagenomic binning, comparative biology and taxonomic classification.</title>
        <authorList>
            <person name="Goeker M."/>
        </authorList>
    </citation>
    <scope>NUCLEOTIDE SEQUENCE [LARGE SCALE GENOMIC DNA]</scope>
    <source>
        <strain evidence="3 4">DSM 29489</strain>
    </source>
</reference>
<comment type="caution">
    <text evidence="3">The sequence shown here is derived from an EMBL/GenBank/DDBJ whole genome shotgun (WGS) entry which is preliminary data.</text>
</comment>
<dbReference type="Pfam" id="PF02492">
    <property type="entry name" value="cobW"/>
    <property type="match status" value="1"/>
</dbReference>
<dbReference type="AlphaFoldDB" id="A0A4R3K3L2"/>
<dbReference type="SUPFAM" id="SSF52540">
    <property type="entry name" value="P-loop containing nucleoside triphosphate hydrolases"/>
    <property type="match status" value="1"/>
</dbReference>
<dbReference type="PANTHER" id="PTHR13748:SF62">
    <property type="entry name" value="COBW DOMAIN-CONTAINING PROTEIN"/>
    <property type="match status" value="1"/>
</dbReference>
<dbReference type="InterPro" id="IPR011629">
    <property type="entry name" value="CobW-like_C"/>
</dbReference>
<gene>
    <name evidence="3" type="ORF">EDD59_11838</name>
</gene>
<feature type="domain" description="CobW C-terminal" evidence="2">
    <location>
        <begin position="217"/>
        <end position="298"/>
    </location>
</feature>
<dbReference type="InterPro" id="IPR027417">
    <property type="entry name" value="P-loop_NTPase"/>
</dbReference>
<name>A0A4R3K3L2_9FIRM</name>
<dbReference type="InterPro" id="IPR051316">
    <property type="entry name" value="Zinc-reg_GTPase_activator"/>
</dbReference>
<evidence type="ECO:0000313" key="4">
    <source>
        <dbReference type="Proteomes" id="UP000295726"/>
    </source>
</evidence>
<dbReference type="InterPro" id="IPR003495">
    <property type="entry name" value="CobW/HypB/UreG_nucleotide-bd"/>
</dbReference>
<dbReference type="Proteomes" id="UP000295726">
    <property type="component" value="Unassembled WGS sequence"/>
</dbReference>
<keyword evidence="4" id="KW-1185">Reference proteome</keyword>
<dbReference type="GO" id="GO:0005737">
    <property type="term" value="C:cytoplasm"/>
    <property type="evidence" value="ECO:0007669"/>
    <property type="project" value="TreeGrafter"/>
</dbReference>
<dbReference type="PANTHER" id="PTHR13748">
    <property type="entry name" value="COBW-RELATED"/>
    <property type="match status" value="1"/>
</dbReference>
<dbReference type="SUPFAM" id="SSF90002">
    <property type="entry name" value="Hypothetical protein YjiA, C-terminal domain"/>
    <property type="match status" value="1"/>
</dbReference>